<dbReference type="PANTHER" id="PTHR11527">
    <property type="entry name" value="HEAT-SHOCK PROTEIN 20 FAMILY MEMBER"/>
    <property type="match status" value="1"/>
</dbReference>
<evidence type="ECO:0000313" key="3">
    <source>
        <dbReference type="EMBL" id="POG02451.1"/>
    </source>
</evidence>
<dbReference type="InterPro" id="IPR008978">
    <property type="entry name" value="HSP20-like_chaperone"/>
</dbReference>
<dbReference type="InterPro" id="IPR031107">
    <property type="entry name" value="Small_HSP"/>
</dbReference>
<evidence type="ECO:0000256" key="2">
    <source>
        <dbReference type="RuleBase" id="RU003616"/>
    </source>
</evidence>
<dbReference type="SUPFAM" id="SSF49764">
    <property type="entry name" value="HSP20-like chaperones"/>
    <property type="match status" value="1"/>
</dbReference>
<dbReference type="AlphaFoldDB" id="A0A1X1A907"/>
<dbReference type="Proteomes" id="UP000237378">
    <property type="component" value="Unassembled WGS sequence"/>
</dbReference>
<reference evidence="3 4" key="1">
    <citation type="submission" date="2016-08" db="EMBL/GenBank/DDBJ databases">
        <authorList>
            <person name="Seilhamer J.J."/>
        </authorList>
    </citation>
    <scope>NUCLEOTIDE SEQUENCE [LARGE SCALE GENOMIC DNA]</scope>
    <source>
        <strain evidence="3 4">KH-18-2</strain>
    </source>
</reference>
<gene>
    <name evidence="3" type="ORF">BGP82_14060</name>
</gene>
<sequence>MYESLLNLSSDPIAEFERLQRELQHVLGTGLGRPGSIRALASGAFPAINVASTPSSLEVYAFVPGVDPSDLDLQIHRGLLSISGERRPARSAQEGNCSVYANERFSGRFKRTVSLNDQVDTDKVEAHCCDGVLRISLPRREALQPKRIAIQ</sequence>
<dbReference type="Gene3D" id="2.60.40.790">
    <property type="match status" value="1"/>
</dbReference>
<evidence type="ECO:0000313" key="4">
    <source>
        <dbReference type="Proteomes" id="UP000237378"/>
    </source>
</evidence>
<evidence type="ECO:0000256" key="1">
    <source>
        <dbReference type="PROSITE-ProRule" id="PRU00285"/>
    </source>
</evidence>
<dbReference type="RefSeq" id="WP_021782314.1">
    <property type="nucleotide sequence ID" value="NZ_CP142110.1"/>
</dbReference>
<accession>A0A1X1A907</accession>
<name>A0A1X1A907_PSEPU</name>
<reference evidence="3 4" key="2">
    <citation type="submission" date="2018-03" db="EMBL/GenBank/DDBJ databases">
        <title>Draft genome of Pseudomonas putida strain KH-18-2.</title>
        <authorList>
            <person name="Yoshizawa S."/>
            <person name="Khan N.H."/>
            <person name="Nishimura M."/>
            <person name="Chiura H.X."/>
            <person name="Ogura Y."/>
            <person name="Hayashi T."/>
            <person name="Kogure K."/>
        </authorList>
    </citation>
    <scope>NUCLEOTIDE SEQUENCE [LARGE SCALE GENOMIC DNA]</scope>
    <source>
        <strain evidence="3 4">KH-18-2</strain>
    </source>
</reference>
<comment type="caution">
    <text evidence="3">The sequence shown here is derived from an EMBL/GenBank/DDBJ whole genome shotgun (WGS) entry which is preliminary data.</text>
</comment>
<dbReference type="PROSITE" id="PS01031">
    <property type="entry name" value="SHSP"/>
    <property type="match status" value="1"/>
</dbReference>
<dbReference type="CDD" id="cd06464">
    <property type="entry name" value="ACD_sHsps-like"/>
    <property type="match status" value="1"/>
</dbReference>
<dbReference type="EMBL" id="MING01000083">
    <property type="protein sequence ID" value="POG02451.1"/>
    <property type="molecule type" value="Genomic_DNA"/>
</dbReference>
<proteinExistence type="inferred from homology"/>
<organism evidence="3 4">
    <name type="scientific">Pseudomonas putida</name>
    <name type="common">Arthrobacter siderocapsulatus</name>
    <dbReference type="NCBI Taxonomy" id="303"/>
    <lineage>
        <taxon>Bacteria</taxon>
        <taxon>Pseudomonadati</taxon>
        <taxon>Pseudomonadota</taxon>
        <taxon>Gammaproteobacteria</taxon>
        <taxon>Pseudomonadales</taxon>
        <taxon>Pseudomonadaceae</taxon>
        <taxon>Pseudomonas</taxon>
    </lineage>
</organism>
<dbReference type="InterPro" id="IPR002068">
    <property type="entry name" value="A-crystallin/Hsp20_dom"/>
</dbReference>
<protein>
    <submittedName>
        <fullName evidence="3">Heat-shock protein Hsp20</fullName>
    </submittedName>
</protein>
<comment type="similarity">
    <text evidence="1 2">Belongs to the small heat shock protein (HSP20) family.</text>
</comment>
<dbReference type="Pfam" id="PF00011">
    <property type="entry name" value="HSP20"/>
    <property type="match status" value="1"/>
</dbReference>